<dbReference type="AlphaFoldDB" id="A0A9D4A666"/>
<gene>
    <name evidence="3" type="ORF">J1N35_017403</name>
</gene>
<feature type="domain" description="DUF4283" evidence="2">
    <location>
        <begin position="112"/>
        <end position="189"/>
    </location>
</feature>
<dbReference type="InterPro" id="IPR040256">
    <property type="entry name" value="At4g02000-like"/>
</dbReference>
<accession>A0A9D4A666</accession>
<dbReference type="PANTHER" id="PTHR31286:SF173">
    <property type="entry name" value="DUF4283 DOMAIN-CONTAINING PROTEIN"/>
    <property type="match status" value="1"/>
</dbReference>
<dbReference type="Proteomes" id="UP000828251">
    <property type="component" value="Unassembled WGS sequence"/>
</dbReference>
<evidence type="ECO:0000313" key="4">
    <source>
        <dbReference type="Proteomes" id="UP000828251"/>
    </source>
</evidence>
<dbReference type="PANTHER" id="PTHR31286">
    <property type="entry name" value="GLYCINE-RICH CELL WALL STRUCTURAL PROTEIN 1.8-LIKE"/>
    <property type="match status" value="1"/>
</dbReference>
<dbReference type="EMBL" id="JAIQCV010000006">
    <property type="protein sequence ID" value="KAH1090146.1"/>
    <property type="molecule type" value="Genomic_DNA"/>
</dbReference>
<dbReference type="OrthoDB" id="1108329at2759"/>
<name>A0A9D4A666_9ROSI</name>
<sequence length="370" mass="41648">MLSSSSGDLANGNGDDASIPDDSNTKKVHFKGSDVSSEDVMVEDPILEPSLPSKNMLVGKETLDQNNKKGRQHFDNSFALIEQDVKKYFVNGVPSIDFSERVYQLLEKEMSTLVVIKMLRRNIGISTLQNRLYEIWRPSKPFQLMDIGNGYFLAKFQDTTYYNKIISQGPWVVFGYYLTVQPWTIDFNSNLPYPNSVLTWIQFSGLPSHFYKKQILMVIGGMVGKVSKLDLNTDNRARGRKIEKGESLGHVVTIVAAAEEETYGPWMLVERKSRRSNLEGNNKGNNLKVEKAQGSRFHFLADLADLEVIPSGKGGINSEQVAVKNKGKAPLINPQIKASTGKEFVTPYTRDRRRNQVQSVTFITSFSFQT</sequence>
<dbReference type="InterPro" id="IPR025558">
    <property type="entry name" value="DUF4283"/>
</dbReference>
<comment type="caution">
    <text evidence="3">The sequence shown here is derived from an EMBL/GenBank/DDBJ whole genome shotgun (WGS) entry which is preliminary data.</text>
</comment>
<evidence type="ECO:0000256" key="1">
    <source>
        <dbReference type="SAM" id="MobiDB-lite"/>
    </source>
</evidence>
<evidence type="ECO:0000259" key="2">
    <source>
        <dbReference type="Pfam" id="PF14111"/>
    </source>
</evidence>
<organism evidence="3 4">
    <name type="scientific">Gossypium stocksii</name>
    <dbReference type="NCBI Taxonomy" id="47602"/>
    <lineage>
        <taxon>Eukaryota</taxon>
        <taxon>Viridiplantae</taxon>
        <taxon>Streptophyta</taxon>
        <taxon>Embryophyta</taxon>
        <taxon>Tracheophyta</taxon>
        <taxon>Spermatophyta</taxon>
        <taxon>Magnoliopsida</taxon>
        <taxon>eudicotyledons</taxon>
        <taxon>Gunneridae</taxon>
        <taxon>Pentapetalae</taxon>
        <taxon>rosids</taxon>
        <taxon>malvids</taxon>
        <taxon>Malvales</taxon>
        <taxon>Malvaceae</taxon>
        <taxon>Malvoideae</taxon>
        <taxon>Gossypium</taxon>
    </lineage>
</organism>
<reference evidence="3 4" key="1">
    <citation type="journal article" date="2021" name="Plant Biotechnol. J.">
        <title>Multi-omics assisted identification of the key and species-specific regulatory components of drought-tolerant mechanisms in Gossypium stocksii.</title>
        <authorList>
            <person name="Yu D."/>
            <person name="Ke L."/>
            <person name="Zhang D."/>
            <person name="Wu Y."/>
            <person name="Sun Y."/>
            <person name="Mei J."/>
            <person name="Sun J."/>
            <person name="Sun Y."/>
        </authorList>
    </citation>
    <scope>NUCLEOTIDE SEQUENCE [LARGE SCALE GENOMIC DNA]</scope>
    <source>
        <strain evidence="4">cv. E1</strain>
        <tissue evidence="3">Leaf</tissue>
    </source>
</reference>
<proteinExistence type="predicted"/>
<keyword evidence="4" id="KW-1185">Reference proteome</keyword>
<protein>
    <recommendedName>
        <fullName evidence="2">DUF4283 domain-containing protein</fullName>
    </recommendedName>
</protein>
<dbReference type="Pfam" id="PF14111">
    <property type="entry name" value="DUF4283"/>
    <property type="match status" value="1"/>
</dbReference>
<evidence type="ECO:0000313" key="3">
    <source>
        <dbReference type="EMBL" id="KAH1090146.1"/>
    </source>
</evidence>
<feature type="region of interest" description="Disordered" evidence="1">
    <location>
        <begin position="1"/>
        <end position="42"/>
    </location>
</feature>